<evidence type="ECO:0000313" key="6">
    <source>
        <dbReference type="Proteomes" id="UP000006727"/>
    </source>
</evidence>
<comment type="similarity">
    <text evidence="1">Belongs to the TCP11 family.</text>
</comment>
<dbReference type="EnsemblPlants" id="Pp3c19_2580V3.2">
    <property type="protein sequence ID" value="Pp3c19_2580V3.2"/>
    <property type="gene ID" value="Pp3c19_2580"/>
</dbReference>
<dbReference type="Proteomes" id="UP000006727">
    <property type="component" value="Chromosome 19"/>
</dbReference>
<sequence length="1263" mass="138587">MAKIAHRDHLSGMEGMILNPGIGIAFDIEISECVSSNSPVPKWLRQRLEENFECKAKSLEDIEARLKEADLRRQQFHEWLANKARPKWKVSPPNSPKSGDLAQRLEAKLSAAEQKRAEIQAQEQMRLARVHELRLAAKTETQLRMEREREELGFKVELRVHQAEVNRLALLQVERQRIAAAHERLAHSAVVRINQEGKDRERIEALRLNICQKIAAAEEKRACLLEAEKSRAQATVLQARRVAQEVVRERELELRKKREKLEARLQRARGQRAEFLRQRGGCKGSSHNHGQKIKHGDRLCRKLTRCWRQFCQSRSTTYALAKDYSACGLNGKSVRAISFEQLASRITSPVTLRTVKALLARIESRLKLSLEGQSSKMTCIDHLLKRLLPPARKPRTTVGSALGKKNPSASSLKTTDTKGVQAQCTVAASKVKEAPKPASKELERYPVRVFLCAYMILGQPGAVFSSQGQRESALAEAAAKLLPEFEALIGIILDGPTSSSPGSSSPNYPPEKRSKYDWPADMSPTTVLPSPRPFAAQLAAFDAAWCAYLYQFVAWKVKDAKALEEDMTRMACQLEVSMLHKCKIPQGGSASDLSHDAQAIRTQVLEDQKLLRDRISHLTGSAGLVRMEEALLDVRTRYAEAPESGSPPPSPFSTPIRSKSSPTSPGSVVSSASSPEDSSVGANAGKPRVVRSLFRFPPPVSAEPASPTASENLAKLDAQNSQSSVPNHVGAELTNEQIVNEMLHDSKWHLQESPHLVSSVNPSAKKINDLQDQVRSIMENAFWDNIASGLAQEPTDYKRVVDLVGEVRQELVALVPESWKDELRESMDLELITQILESGSNDVDYLRRLLDYASGLILKLGSPARDSPAKAAHGSLVKELSATVPSGSKPAQIAFFTTLVKGLRFIFEQLQVLKQDISASRLQAIAPLIGGTVGIDYMRSTFSTRHQLTTASSFAEVAHHLPKTVSWFTEALKSLEQEKMELEMSLAPAESALQMLPLKPAGAGIPPPSSMRTGGRLSVSKGATAAAPLAESAISSSGQRSFPEVQWNCNDTLVRLGLLRILRSNEAANVESIAETLALNTSRLLDYQNSFQQILVIATGLLIARQGLVSQGIAGLQLEDIIEKGKQKLENLLNSPTASMTQIGSILAEIANRKDKDGTVDPPVTRMSSELMTRVLNKSLSPEDTVFARVSAAVGTSLRALLILGKGPQGMVVAQAALKRIGGLYLTDKVVATAEAAEVVAEVTCRVHEPWYSCILEGVRSQH</sequence>
<evidence type="ECO:0000256" key="2">
    <source>
        <dbReference type="SAM" id="Coils"/>
    </source>
</evidence>
<dbReference type="PANTHER" id="PTHR12832:SF11">
    <property type="entry name" value="LD23868P"/>
    <property type="match status" value="1"/>
</dbReference>
<name>A0A2K1IWX2_PHYPA</name>
<evidence type="ECO:0008006" key="7">
    <source>
        <dbReference type="Google" id="ProtNLM"/>
    </source>
</evidence>
<keyword evidence="2" id="KW-0175">Coiled coil</keyword>
<evidence type="ECO:0000256" key="1">
    <source>
        <dbReference type="ARBA" id="ARBA00010954"/>
    </source>
</evidence>
<accession>A0A2K1IWX2</accession>
<feature type="region of interest" description="Disordered" evidence="3">
    <location>
        <begin position="639"/>
        <end position="684"/>
    </location>
</feature>
<dbReference type="RefSeq" id="XP_073384949.1">
    <property type="nucleotide sequence ID" value="XM_073528848.1"/>
</dbReference>
<evidence type="ECO:0000256" key="3">
    <source>
        <dbReference type="SAM" id="MobiDB-lite"/>
    </source>
</evidence>
<dbReference type="Gramene" id="Pp3c19_2580V3.2">
    <property type="protein sequence ID" value="Pp3c19_2580V3.2"/>
    <property type="gene ID" value="Pp3c19_2580"/>
</dbReference>
<feature type="compositionally biased region" description="Low complexity" evidence="3">
    <location>
        <begin position="653"/>
        <end position="680"/>
    </location>
</feature>
<dbReference type="GO" id="GO:0007165">
    <property type="term" value="P:signal transduction"/>
    <property type="evidence" value="ECO:0000318"/>
    <property type="project" value="GO_Central"/>
</dbReference>
<reference evidence="4 6" key="1">
    <citation type="journal article" date="2008" name="Science">
        <title>The Physcomitrella genome reveals evolutionary insights into the conquest of land by plants.</title>
        <authorList>
            <person name="Rensing S."/>
            <person name="Lang D."/>
            <person name="Zimmer A."/>
            <person name="Terry A."/>
            <person name="Salamov A."/>
            <person name="Shapiro H."/>
            <person name="Nishiyama T."/>
            <person name="Perroud P.-F."/>
            <person name="Lindquist E."/>
            <person name="Kamisugi Y."/>
            <person name="Tanahashi T."/>
            <person name="Sakakibara K."/>
            <person name="Fujita T."/>
            <person name="Oishi K."/>
            <person name="Shin-I T."/>
            <person name="Kuroki Y."/>
            <person name="Toyoda A."/>
            <person name="Suzuki Y."/>
            <person name="Hashimoto A."/>
            <person name="Yamaguchi K."/>
            <person name="Sugano A."/>
            <person name="Kohara Y."/>
            <person name="Fujiyama A."/>
            <person name="Anterola A."/>
            <person name="Aoki S."/>
            <person name="Ashton N."/>
            <person name="Barbazuk W.B."/>
            <person name="Barker E."/>
            <person name="Bennetzen J."/>
            <person name="Bezanilla M."/>
            <person name="Blankenship R."/>
            <person name="Cho S.H."/>
            <person name="Dutcher S."/>
            <person name="Estelle M."/>
            <person name="Fawcett J.A."/>
            <person name="Gundlach H."/>
            <person name="Hanada K."/>
            <person name="Heyl A."/>
            <person name="Hicks K.A."/>
            <person name="Hugh J."/>
            <person name="Lohr M."/>
            <person name="Mayer K."/>
            <person name="Melkozernov A."/>
            <person name="Murata T."/>
            <person name="Nelson D."/>
            <person name="Pils B."/>
            <person name="Prigge M."/>
            <person name="Reiss B."/>
            <person name="Renner T."/>
            <person name="Rombauts S."/>
            <person name="Rushton P."/>
            <person name="Sanderfoot A."/>
            <person name="Schween G."/>
            <person name="Shiu S.-H."/>
            <person name="Stueber K."/>
            <person name="Theodoulou F.L."/>
            <person name="Tu H."/>
            <person name="Van de Peer Y."/>
            <person name="Verrier P.J."/>
            <person name="Waters E."/>
            <person name="Wood A."/>
            <person name="Yang L."/>
            <person name="Cove D."/>
            <person name="Cuming A."/>
            <person name="Hasebe M."/>
            <person name="Lucas S."/>
            <person name="Mishler D.B."/>
            <person name="Reski R."/>
            <person name="Grigoriev I."/>
            <person name="Quatrano R.S."/>
            <person name="Boore J.L."/>
        </authorList>
    </citation>
    <scope>NUCLEOTIDE SEQUENCE [LARGE SCALE GENOMIC DNA]</scope>
    <source>
        <strain evidence="5 6">cv. Gransden 2004</strain>
    </source>
</reference>
<dbReference type="EMBL" id="ABEU02000019">
    <property type="protein sequence ID" value="PNR33774.1"/>
    <property type="molecule type" value="Genomic_DNA"/>
</dbReference>
<proteinExistence type="inferred from homology"/>
<feature type="region of interest" description="Disordered" evidence="3">
    <location>
        <begin position="496"/>
        <end position="520"/>
    </location>
</feature>
<feature type="compositionally biased region" description="Low complexity" evidence="3">
    <location>
        <begin position="496"/>
        <end position="506"/>
    </location>
</feature>
<dbReference type="KEGG" id="ppp:112272702"/>
<dbReference type="OrthoDB" id="276323at2759"/>
<keyword evidence="6" id="KW-1185">Reference proteome</keyword>
<reference evidence="5" key="3">
    <citation type="submission" date="2020-12" db="UniProtKB">
        <authorList>
            <consortium name="EnsemblPlants"/>
        </authorList>
    </citation>
    <scope>IDENTIFICATION</scope>
</reference>
<dbReference type="FunCoup" id="A0A2K1IWX2">
    <property type="interactions" value="593"/>
</dbReference>
<dbReference type="InterPro" id="IPR008862">
    <property type="entry name" value="Tcp11"/>
</dbReference>
<dbReference type="AlphaFoldDB" id="A0A2K1IWX2"/>
<feature type="compositionally biased region" description="Polar residues" evidence="3">
    <location>
        <begin position="407"/>
        <end position="416"/>
    </location>
</feature>
<feature type="region of interest" description="Disordered" evidence="3">
    <location>
        <begin position="394"/>
        <end position="416"/>
    </location>
</feature>
<evidence type="ECO:0000313" key="4">
    <source>
        <dbReference type="EMBL" id="PNR33774.1"/>
    </source>
</evidence>
<protein>
    <recommendedName>
        <fullName evidence="7">T-complex protein 11</fullName>
    </recommendedName>
</protein>
<gene>
    <name evidence="5" type="primary">LOC112272702</name>
    <name evidence="4" type="ORF">PHYPA_023590</name>
</gene>
<reference evidence="4 6" key="2">
    <citation type="journal article" date="2018" name="Plant J.">
        <title>The Physcomitrella patens chromosome-scale assembly reveals moss genome structure and evolution.</title>
        <authorList>
            <person name="Lang D."/>
            <person name="Ullrich K.K."/>
            <person name="Murat F."/>
            <person name="Fuchs J."/>
            <person name="Jenkins J."/>
            <person name="Haas F.B."/>
            <person name="Piednoel M."/>
            <person name="Gundlach H."/>
            <person name="Van Bel M."/>
            <person name="Meyberg R."/>
            <person name="Vives C."/>
            <person name="Morata J."/>
            <person name="Symeonidi A."/>
            <person name="Hiss M."/>
            <person name="Muchero W."/>
            <person name="Kamisugi Y."/>
            <person name="Saleh O."/>
            <person name="Blanc G."/>
            <person name="Decker E.L."/>
            <person name="van Gessel N."/>
            <person name="Grimwood J."/>
            <person name="Hayes R.D."/>
            <person name="Graham S.W."/>
            <person name="Gunter L.E."/>
            <person name="McDaniel S.F."/>
            <person name="Hoernstein S.N.W."/>
            <person name="Larsson A."/>
            <person name="Li F.W."/>
            <person name="Perroud P.F."/>
            <person name="Phillips J."/>
            <person name="Ranjan P."/>
            <person name="Rokshar D.S."/>
            <person name="Rothfels C.J."/>
            <person name="Schneider L."/>
            <person name="Shu S."/>
            <person name="Stevenson D.W."/>
            <person name="Thummler F."/>
            <person name="Tillich M."/>
            <person name="Villarreal Aguilar J.C."/>
            <person name="Widiez T."/>
            <person name="Wong G.K."/>
            <person name="Wymore A."/>
            <person name="Zhang Y."/>
            <person name="Zimmer A.D."/>
            <person name="Quatrano R.S."/>
            <person name="Mayer K.F.X."/>
            <person name="Goodstein D."/>
            <person name="Casacuberta J.M."/>
            <person name="Vandepoele K."/>
            <person name="Reski R."/>
            <person name="Cuming A.C."/>
            <person name="Tuskan G.A."/>
            <person name="Maumus F."/>
            <person name="Salse J."/>
            <person name="Schmutz J."/>
            <person name="Rensing S.A."/>
        </authorList>
    </citation>
    <scope>NUCLEOTIDE SEQUENCE [LARGE SCALE GENOMIC DNA]</scope>
    <source>
        <strain evidence="5 6">cv. Gransden 2004</strain>
    </source>
</reference>
<dbReference type="PANTHER" id="PTHR12832">
    <property type="entry name" value="TESTIS-SPECIFIC PROTEIN PBS13 T-COMPLEX 11"/>
    <property type="match status" value="1"/>
</dbReference>
<feature type="coiled-coil region" evidence="2">
    <location>
        <begin position="244"/>
        <end position="278"/>
    </location>
</feature>
<evidence type="ECO:0000313" key="5">
    <source>
        <dbReference type="EnsemblPlants" id="Pp3c19_2580V3.1"/>
    </source>
</evidence>
<dbReference type="RefSeq" id="XP_024356502.1">
    <property type="nucleotide sequence ID" value="XM_024500734.2"/>
</dbReference>
<dbReference type="PaxDb" id="3218-PP1S109_63V6.1"/>
<organism evidence="4">
    <name type="scientific">Physcomitrium patens</name>
    <name type="common">Spreading-leaved earth moss</name>
    <name type="synonym">Physcomitrella patens</name>
    <dbReference type="NCBI Taxonomy" id="3218"/>
    <lineage>
        <taxon>Eukaryota</taxon>
        <taxon>Viridiplantae</taxon>
        <taxon>Streptophyta</taxon>
        <taxon>Embryophyta</taxon>
        <taxon>Bryophyta</taxon>
        <taxon>Bryophytina</taxon>
        <taxon>Bryopsida</taxon>
        <taxon>Funariidae</taxon>
        <taxon>Funariales</taxon>
        <taxon>Funariaceae</taxon>
        <taxon>Physcomitrium</taxon>
    </lineage>
</organism>
<dbReference type="Pfam" id="PF05794">
    <property type="entry name" value="Tcp11"/>
    <property type="match status" value="1"/>
</dbReference>
<dbReference type="Gramene" id="Pp3c19_2580V3.1">
    <property type="protein sequence ID" value="Pp3c19_2580V3.1"/>
    <property type="gene ID" value="Pp3c19_2580"/>
</dbReference>
<dbReference type="GeneID" id="112272702"/>
<dbReference type="EnsemblPlants" id="Pp3c19_2580V3.1">
    <property type="protein sequence ID" value="Pp3c19_2580V3.1"/>
    <property type="gene ID" value="Pp3c19_2580"/>
</dbReference>